<sequence length="419" mass="45668">MKTKLLNNLPFKIISVIAAIVLWLIVVNIDDTVETDVFKNLPVTLINTDTLTSQDQTYRIEPGTDKVNVTVHARRTELAKIKSSDFVVTADMQKDLRYDSMVKIEVIYTGNATIDSIEQSRENVLVSIEEKATEEFKVTVDTTGTPSAGLEKGTVTPEKSLVEISGPKSVVEQVKKVVASVNINGITGTSVLNCRLKLTNSDGVEIDDYSQLEYEWKDKDFSVTVTTLKSKVVGIGFDISKAAPEGYGVASVSYKPETVTIAGGQSDIRPIYNLNIPPEALNPEGKTGRIEQTVDISEYLPEDIIIPEEDEHEIVVTMEIVAMETMEYSFTPDQITYTNISDGIKVDLANCETLVLPVSGLASDLAGLTQDRIQITADMSGVVRAGNYSVPVMVTISDGDAFSCPSDLEVTVHVVSTDN</sequence>
<dbReference type="AlphaFoldDB" id="A0AAE3A8B4"/>
<keyword evidence="1" id="KW-0472">Membrane</keyword>
<protein>
    <recommendedName>
        <fullName evidence="4">YbbR-like protein</fullName>
    </recommendedName>
</protein>
<evidence type="ECO:0000313" key="2">
    <source>
        <dbReference type="EMBL" id="MCC2126268.1"/>
    </source>
</evidence>
<dbReference type="PANTHER" id="PTHR37804">
    <property type="entry name" value="CDAA REGULATORY PROTEIN CDAR"/>
    <property type="match status" value="1"/>
</dbReference>
<dbReference type="RefSeq" id="WP_308459377.1">
    <property type="nucleotide sequence ID" value="NZ_JAJEPS010000007.1"/>
</dbReference>
<keyword evidence="1" id="KW-0812">Transmembrane</keyword>
<gene>
    <name evidence="2" type="ORF">LKD36_08750</name>
</gene>
<dbReference type="InterPro" id="IPR053154">
    <property type="entry name" value="c-di-AMP_regulator"/>
</dbReference>
<dbReference type="Gene3D" id="2.170.120.40">
    <property type="entry name" value="YbbR-like domain"/>
    <property type="match status" value="2"/>
</dbReference>
<feature type="transmembrane region" description="Helical" evidence="1">
    <location>
        <begin position="9"/>
        <end position="29"/>
    </location>
</feature>
<comment type="caution">
    <text evidence="2">The sequence shown here is derived from an EMBL/GenBank/DDBJ whole genome shotgun (WGS) entry which is preliminary data.</text>
</comment>
<evidence type="ECO:0000256" key="1">
    <source>
        <dbReference type="SAM" id="Phobius"/>
    </source>
</evidence>
<organism evidence="2 3">
    <name type="scientific">Hominiventricola filiformis</name>
    <dbReference type="NCBI Taxonomy" id="2885352"/>
    <lineage>
        <taxon>Bacteria</taxon>
        <taxon>Bacillati</taxon>
        <taxon>Bacillota</taxon>
        <taxon>Clostridia</taxon>
        <taxon>Lachnospirales</taxon>
        <taxon>Lachnospiraceae</taxon>
        <taxon>Hominiventricola</taxon>
    </lineage>
</organism>
<accession>A0AAE3A8B4</accession>
<dbReference type="PANTHER" id="PTHR37804:SF1">
    <property type="entry name" value="CDAA REGULATORY PROTEIN CDAR"/>
    <property type="match status" value="1"/>
</dbReference>
<dbReference type="InterPro" id="IPR012505">
    <property type="entry name" value="YbbR"/>
</dbReference>
<proteinExistence type="predicted"/>
<evidence type="ECO:0000313" key="3">
    <source>
        <dbReference type="Proteomes" id="UP001198220"/>
    </source>
</evidence>
<name>A0AAE3A8B4_9FIRM</name>
<reference evidence="2 3" key="1">
    <citation type="submission" date="2021-10" db="EMBL/GenBank/DDBJ databases">
        <title>Anaerobic single-cell dispensing facilitates the cultivation of human gut bacteria.</title>
        <authorList>
            <person name="Afrizal A."/>
        </authorList>
    </citation>
    <scope>NUCLEOTIDE SEQUENCE [LARGE SCALE GENOMIC DNA]</scope>
    <source>
        <strain evidence="2 3">CLA-AA-H276</strain>
    </source>
</reference>
<keyword evidence="1" id="KW-1133">Transmembrane helix</keyword>
<dbReference type="Pfam" id="PF07949">
    <property type="entry name" value="YbbR"/>
    <property type="match status" value="2"/>
</dbReference>
<dbReference type="Proteomes" id="UP001198220">
    <property type="component" value="Unassembled WGS sequence"/>
</dbReference>
<keyword evidence="3" id="KW-1185">Reference proteome</keyword>
<evidence type="ECO:0008006" key="4">
    <source>
        <dbReference type="Google" id="ProtNLM"/>
    </source>
</evidence>
<dbReference type="Gene3D" id="2.170.120.30">
    <property type="match status" value="2"/>
</dbReference>
<dbReference type="EMBL" id="JAJEPS010000007">
    <property type="protein sequence ID" value="MCC2126268.1"/>
    <property type="molecule type" value="Genomic_DNA"/>
</dbReference>